<dbReference type="PANTHER" id="PTHR10655:SF17">
    <property type="entry name" value="LYSOPHOSPHOLIPASE-LIKE PROTEIN 1"/>
    <property type="match status" value="1"/>
</dbReference>
<dbReference type="InterPro" id="IPR029058">
    <property type="entry name" value="AB_hydrolase_fold"/>
</dbReference>
<name>A0A024GWV4_9MICC</name>
<evidence type="ECO:0000259" key="3">
    <source>
        <dbReference type="Pfam" id="PF02230"/>
    </source>
</evidence>
<dbReference type="EMBL" id="CAQI01000027">
    <property type="protein sequence ID" value="CCQ44430.1"/>
    <property type="molecule type" value="Genomic_DNA"/>
</dbReference>
<dbReference type="GO" id="GO:0106435">
    <property type="term" value="F:carboxylesterase activity"/>
    <property type="evidence" value="ECO:0007669"/>
    <property type="project" value="UniProtKB-EC"/>
</dbReference>
<dbReference type="Gene3D" id="3.40.50.1820">
    <property type="entry name" value="alpha/beta hydrolase"/>
    <property type="match status" value="1"/>
</dbReference>
<evidence type="ECO:0000256" key="1">
    <source>
        <dbReference type="ARBA" id="ARBA00006499"/>
    </source>
</evidence>
<dbReference type="EC" id="3.1.1.1" evidence="4"/>
<protein>
    <submittedName>
        <fullName evidence="4">Phospholipase/Carboxylesterase family protein</fullName>
        <ecNumber evidence="4">3.1.1.1</ecNumber>
    </submittedName>
</protein>
<sequence length="185" mass="19635">MLHGTGSNEHDIASLAGALDPDAAILAPRGRVQEHGMLRWFRRHGEGVFDVDDVIDRSRELTGFIRAARDHYGLGDRRIIAVGFSNGANIALATAILHPEALDRVIAFSGMYPLGERTAPTTLAGSQILALNGDADPMAPLASVRTLISQLTLQGAAVKQVLRPGGHGIQPSDVEAAKAWLGHNP</sequence>
<feature type="domain" description="Phospholipase/carboxylesterase/thioesterase" evidence="3">
    <location>
        <begin position="2"/>
        <end position="181"/>
    </location>
</feature>
<proteinExistence type="inferred from homology"/>
<comment type="caution">
    <text evidence="4">The sequence shown here is derived from an EMBL/GenBank/DDBJ whole genome shotgun (WGS) entry which is preliminary data.</text>
</comment>
<evidence type="ECO:0000256" key="2">
    <source>
        <dbReference type="ARBA" id="ARBA00022801"/>
    </source>
</evidence>
<dbReference type="Pfam" id="PF02230">
    <property type="entry name" value="Abhydrolase_2"/>
    <property type="match status" value="1"/>
</dbReference>
<dbReference type="STRING" id="861266.ARTSIC4J27_356"/>
<dbReference type="Proteomes" id="UP000035722">
    <property type="component" value="Unassembled WGS sequence"/>
</dbReference>
<dbReference type="SUPFAM" id="SSF53474">
    <property type="entry name" value="alpha/beta-Hydrolases"/>
    <property type="match status" value="1"/>
</dbReference>
<keyword evidence="2 4" id="KW-0378">Hydrolase</keyword>
<reference evidence="5" key="1">
    <citation type="journal article" date="2014" name="Genome Announc.">
        <title>Genome Sequence of Arthrobacter siccitolerans 4J27, a Xeroprotectant-Producing Desiccation-Tolerant Microorganism.</title>
        <authorList>
            <person name="Manzanera M."/>
            <person name="Santa-Cruz-Calvo L."/>
            <person name="Vilchez J.I."/>
            <person name="Garcia-Fontana C."/>
            <person name="Silva-Castro G.A."/>
            <person name="Calvo C."/>
            <person name="Gonzalez-Lopez J."/>
        </authorList>
    </citation>
    <scope>NUCLEOTIDE SEQUENCE [LARGE SCALE GENOMIC DNA]</scope>
    <source>
        <strain evidence="5">4J27</strain>
    </source>
</reference>
<comment type="similarity">
    <text evidence="1">Belongs to the AB hydrolase superfamily. AB hydrolase 2 family.</text>
</comment>
<gene>
    <name evidence="4" type="ORF">ARTSIC4J27_356</name>
</gene>
<organism evidence="4 5">
    <name type="scientific">Pseudarthrobacter siccitolerans</name>
    <dbReference type="NCBI Taxonomy" id="861266"/>
    <lineage>
        <taxon>Bacteria</taxon>
        <taxon>Bacillati</taxon>
        <taxon>Actinomycetota</taxon>
        <taxon>Actinomycetes</taxon>
        <taxon>Micrococcales</taxon>
        <taxon>Micrococcaceae</taxon>
        <taxon>Pseudarthrobacter</taxon>
    </lineage>
</organism>
<accession>A0A024GWV4</accession>
<evidence type="ECO:0000313" key="4">
    <source>
        <dbReference type="EMBL" id="CCQ44430.1"/>
    </source>
</evidence>
<dbReference type="PANTHER" id="PTHR10655">
    <property type="entry name" value="LYSOPHOSPHOLIPASE-RELATED"/>
    <property type="match status" value="1"/>
</dbReference>
<evidence type="ECO:0000313" key="5">
    <source>
        <dbReference type="Proteomes" id="UP000035722"/>
    </source>
</evidence>
<keyword evidence="5" id="KW-1185">Reference proteome</keyword>
<dbReference type="AlphaFoldDB" id="A0A024GWV4"/>
<dbReference type="InterPro" id="IPR050565">
    <property type="entry name" value="LYPA1-2/EST-like"/>
</dbReference>
<dbReference type="InterPro" id="IPR003140">
    <property type="entry name" value="PLipase/COase/thioEstase"/>
</dbReference>